<feature type="compositionally biased region" description="Acidic residues" evidence="10">
    <location>
        <begin position="306"/>
        <end position="318"/>
    </location>
</feature>
<evidence type="ECO:0000313" key="13">
    <source>
        <dbReference type="WBParaSite" id="Gr19_v10_g1581.t1"/>
    </source>
</evidence>
<feature type="region of interest" description="Disordered" evidence="10">
    <location>
        <begin position="1"/>
        <end position="20"/>
    </location>
</feature>
<feature type="compositionally biased region" description="Basic and acidic residues" evidence="10">
    <location>
        <begin position="130"/>
        <end position="153"/>
    </location>
</feature>
<keyword evidence="4 8" id="KW-0371">Homeobox</keyword>
<sequence length="565" mass="62478">MNLGEIEMQSGEIHSKKGTTTPTLTSAAICPPMSPNVFHPFLYFPPKSVDRTNCGEVQSSSTIEGGRGREGSDCKGTDDDKPRRQGSLGAKAEPKMPSSGHGFSIENILTEEKRRRRKKNEEEGEEREEEEKRPPKIAKRETADNSPKRDAFNHEQQLITSNKQLKREEEQFCSPSSELHSHTLPQQVGPAIASSSLENVTSWPWQHLNALLLQPPGTVEYFMAMARTRESIATTVQTKQREQGQQQQQNIKPAHAFNLSQLLLDPSRHHSNPFIEMGFLSGQIPLIHPTAESPCSHRNSLQGEDGSPEEGFESENEEASNAAKEASDEEGTADVGDISPNGVEESLVEGAGRKKKTRTVFSRHQVTMLEQMFIDSKYLNGQQRSELARTLKLTETQVKIWFQNRRNKWKRMSTDERLADTSFSNSTGAPLPTLSLHHAPPPSFAAPPLVVQQLNQQRHQLVLALAGINATAQNPNALGDSSAAPFHQNQQLNCSAGVSMTQQQVLKADPQQKQSNPIGNMQLVHSEQLLSSSSSTPPHNAFVNRLLNSFSVLPFLAPPPSHTKS</sequence>
<dbReference type="PRINTS" id="PR00024">
    <property type="entry name" value="HOMEOBOX"/>
</dbReference>
<evidence type="ECO:0000256" key="7">
    <source>
        <dbReference type="ARBA" id="ARBA00038165"/>
    </source>
</evidence>
<evidence type="ECO:0000256" key="5">
    <source>
        <dbReference type="ARBA" id="ARBA00023163"/>
    </source>
</evidence>
<evidence type="ECO:0000256" key="2">
    <source>
        <dbReference type="ARBA" id="ARBA00023015"/>
    </source>
</evidence>
<feature type="region of interest" description="Disordered" evidence="10">
    <location>
        <begin position="290"/>
        <end position="358"/>
    </location>
</feature>
<dbReference type="AlphaFoldDB" id="A0A914HE87"/>
<feature type="domain" description="Homeobox" evidence="11">
    <location>
        <begin position="352"/>
        <end position="412"/>
    </location>
</feature>
<keyword evidence="3 8" id="KW-0238">DNA-binding</keyword>
<evidence type="ECO:0000256" key="3">
    <source>
        <dbReference type="ARBA" id="ARBA00023125"/>
    </source>
</evidence>
<dbReference type="SUPFAM" id="SSF46689">
    <property type="entry name" value="Homeodomain-like"/>
    <property type="match status" value="1"/>
</dbReference>
<evidence type="ECO:0000256" key="8">
    <source>
        <dbReference type="PROSITE-ProRule" id="PRU00108"/>
    </source>
</evidence>
<dbReference type="CDD" id="cd00086">
    <property type="entry name" value="homeodomain"/>
    <property type="match status" value="1"/>
</dbReference>
<dbReference type="InterPro" id="IPR020479">
    <property type="entry name" value="HD_metazoa"/>
</dbReference>
<keyword evidence="12" id="KW-1185">Reference proteome</keyword>
<dbReference type="InterPro" id="IPR051300">
    <property type="entry name" value="HMX_Homeobox_TF"/>
</dbReference>
<dbReference type="GO" id="GO:0005634">
    <property type="term" value="C:nucleus"/>
    <property type="evidence" value="ECO:0007669"/>
    <property type="project" value="UniProtKB-SubCell"/>
</dbReference>
<evidence type="ECO:0000259" key="11">
    <source>
        <dbReference type="PROSITE" id="PS50071"/>
    </source>
</evidence>
<evidence type="ECO:0000256" key="9">
    <source>
        <dbReference type="RuleBase" id="RU000682"/>
    </source>
</evidence>
<feature type="compositionally biased region" description="Polar residues" evidence="10">
    <location>
        <begin position="154"/>
        <end position="163"/>
    </location>
</feature>
<name>A0A914HE87_GLORO</name>
<keyword evidence="2" id="KW-0805">Transcription regulation</keyword>
<dbReference type="InterPro" id="IPR009057">
    <property type="entry name" value="Homeodomain-like_sf"/>
</dbReference>
<organism evidence="12 13">
    <name type="scientific">Globodera rostochiensis</name>
    <name type="common">Golden nematode worm</name>
    <name type="synonym">Heterodera rostochiensis</name>
    <dbReference type="NCBI Taxonomy" id="31243"/>
    <lineage>
        <taxon>Eukaryota</taxon>
        <taxon>Metazoa</taxon>
        <taxon>Ecdysozoa</taxon>
        <taxon>Nematoda</taxon>
        <taxon>Chromadorea</taxon>
        <taxon>Rhabditida</taxon>
        <taxon>Tylenchina</taxon>
        <taxon>Tylenchomorpha</taxon>
        <taxon>Tylenchoidea</taxon>
        <taxon>Heteroderidae</taxon>
        <taxon>Heteroderinae</taxon>
        <taxon>Globodera</taxon>
    </lineage>
</organism>
<accession>A0A914HE87</accession>
<keyword evidence="5" id="KW-0804">Transcription</keyword>
<dbReference type="PANTHER" id="PTHR46110:SF3">
    <property type="entry name" value="HOMEOBOX PROTEIN HMX"/>
    <property type="match status" value="1"/>
</dbReference>
<dbReference type="Pfam" id="PF00046">
    <property type="entry name" value="Homeodomain"/>
    <property type="match status" value="1"/>
</dbReference>
<feature type="DNA-binding region" description="Homeobox" evidence="8">
    <location>
        <begin position="354"/>
        <end position="413"/>
    </location>
</feature>
<proteinExistence type="inferred from homology"/>
<evidence type="ECO:0000256" key="10">
    <source>
        <dbReference type="SAM" id="MobiDB-lite"/>
    </source>
</evidence>
<keyword evidence="6 8" id="KW-0539">Nucleus</keyword>
<feature type="compositionally biased region" description="Basic and acidic residues" evidence="10">
    <location>
        <begin position="66"/>
        <end position="83"/>
    </location>
</feature>
<protein>
    <submittedName>
        <fullName evidence="13">Homeobox domain-containing protein</fullName>
    </submittedName>
</protein>
<dbReference type="WBParaSite" id="Gr19_v10_g1581.t1">
    <property type="protein sequence ID" value="Gr19_v10_g1581.t1"/>
    <property type="gene ID" value="Gr19_v10_g1581"/>
</dbReference>
<dbReference type="PANTHER" id="PTHR46110">
    <property type="entry name" value="HOMEOBOX PROTEIN HMX"/>
    <property type="match status" value="1"/>
</dbReference>
<dbReference type="GO" id="GO:0000981">
    <property type="term" value="F:DNA-binding transcription factor activity, RNA polymerase II-specific"/>
    <property type="evidence" value="ECO:0007669"/>
    <property type="project" value="InterPro"/>
</dbReference>
<dbReference type="SMART" id="SM00389">
    <property type="entry name" value="HOX"/>
    <property type="match status" value="1"/>
</dbReference>
<reference evidence="13" key="1">
    <citation type="submission" date="2022-11" db="UniProtKB">
        <authorList>
            <consortium name="WormBaseParasite"/>
        </authorList>
    </citation>
    <scope>IDENTIFICATION</scope>
</reference>
<evidence type="ECO:0000256" key="6">
    <source>
        <dbReference type="ARBA" id="ARBA00023242"/>
    </source>
</evidence>
<evidence type="ECO:0000256" key="4">
    <source>
        <dbReference type="ARBA" id="ARBA00023155"/>
    </source>
</evidence>
<feature type="compositionally biased region" description="Polar residues" evidence="10">
    <location>
        <begin position="173"/>
        <end position="183"/>
    </location>
</feature>
<comment type="similarity">
    <text evidence="7">Belongs to the HMX homeobox family.</text>
</comment>
<evidence type="ECO:0000313" key="12">
    <source>
        <dbReference type="Proteomes" id="UP000887572"/>
    </source>
</evidence>
<dbReference type="Proteomes" id="UP000887572">
    <property type="component" value="Unplaced"/>
</dbReference>
<comment type="subcellular location">
    <subcellularLocation>
        <location evidence="1 8 9">Nucleus</location>
    </subcellularLocation>
</comment>
<dbReference type="PROSITE" id="PS00027">
    <property type="entry name" value="HOMEOBOX_1"/>
    <property type="match status" value="1"/>
</dbReference>
<feature type="region of interest" description="Disordered" evidence="10">
    <location>
        <begin position="54"/>
        <end position="183"/>
    </location>
</feature>
<evidence type="ECO:0000256" key="1">
    <source>
        <dbReference type="ARBA" id="ARBA00004123"/>
    </source>
</evidence>
<dbReference type="InterPro" id="IPR001356">
    <property type="entry name" value="HD"/>
</dbReference>
<dbReference type="GO" id="GO:0000977">
    <property type="term" value="F:RNA polymerase II transcription regulatory region sequence-specific DNA binding"/>
    <property type="evidence" value="ECO:0007669"/>
    <property type="project" value="TreeGrafter"/>
</dbReference>
<dbReference type="InterPro" id="IPR017970">
    <property type="entry name" value="Homeobox_CS"/>
</dbReference>
<dbReference type="Gene3D" id="1.10.10.60">
    <property type="entry name" value="Homeodomain-like"/>
    <property type="match status" value="1"/>
</dbReference>
<dbReference type="PROSITE" id="PS50071">
    <property type="entry name" value="HOMEOBOX_2"/>
    <property type="match status" value="1"/>
</dbReference>